<dbReference type="PANTHER" id="PTHR46401">
    <property type="entry name" value="GLYCOSYLTRANSFERASE WBBK-RELATED"/>
    <property type="match status" value="1"/>
</dbReference>
<feature type="non-terminal residue" evidence="4">
    <location>
        <position position="450"/>
    </location>
</feature>
<dbReference type="InterPro" id="IPR010255">
    <property type="entry name" value="Haem_peroxidase_sf"/>
</dbReference>
<dbReference type="Gene3D" id="3.40.50.2000">
    <property type="entry name" value="Glycogen Phosphorylase B"/>
    <property type="match status" value="1"/>
</dbReference>
<dbReference type="GO" id="GO:0004601">
    <property type="term" value="F:peroxidase activity"/>
    <property type="evidence" value="ECO:0007669"/>
    <property type="project" value="InterPro"/>
</dbReference>
<keyword evidence="5" id="KW-1185">Reference proteome</keyword>
<dbReference type="OrthoDB" id="2147046at2759"/>
<dbReference type="InterPro" id="IPR001296">
    <property type="entry name" value="Glyco_trans_1"/>
</dbReference>
<dbReference type="CDD" id="cd03801">
    <property type="entry name" value="GT4_PimA-like"/>
    <property type="match status" value="1"/>
</dbReference>
<protein>
    <recommendedName>
        <fullName evidence="3">Glycosyl transferase family 1 domain-containing protein</fullName>
    </recommendedName>
</protein>
<dbReference type="GO" id="GO:0006979">
    <property type="term" value="P:response to oxidative stress"/>
    <property type="evidence" value="ECO:0007669"/>
    <property type="project" value="InterPro"/>
</dbReference>
<feature type="non-terminal residue" evidence="4">
    <location>
        <position position="1"/>
    </location>
</feature>
<name>A0A9W7A4T7_9STRA</name>
<comment type="caution">
    <text evidence="4">The sequence shown here is derived from an EMBL/GenBank/DDBJ whole genome shotgun (WGS) entry which is preliminary data.</text>
</comment>
<evidence type="ECO:0000256" key="2">
    <source>
        <dbReference type="ARBA" id="ARBA00022679"/>
    </source>
</evidence>
<evidence type="ECO:0000313" key="4">
    <source>
        <dbReference type="EMBL" id="GMH63255.1"/>
    </source>
</evidence>
<dbReference type="EMBL" id="BRXZ01006602">
    <property type="protein sequence ID" value="GMH63255.1"/>
    <property type="molecule type" value="Genomic_DNA"/>
</dbReference>
<evidence type="ECO:0000313" key="5">
    <source>
        <dbReference type="Proteomes" id="UP001165082"/>
    </source>
</evidence>
<dbReference type="SUPFAM" id="SSF53756">
    <property type="entry name" value="UDP-Glycosyltransferase/glycogen phosphorylase"/>
    <property type="match status" value="1"/>
</dbReference>
<accession>A0A9W7A4T7</accession>
<keyword evidence="2" id="KW-0808">Transferase</keyword>
<proteinExistence type="predicted"/>
<keyword evidence="1" id="KW-0328">Glycosyltransferase</keyword>
<evidence type="ECO:0000256" key="1">
    <source>
        <dbReference type="ARBA" id="ARBA00022676"/>
    </source>
</evidence>
<dbReference type="Proteomes" id="UP001165082">
    <property type="component" value="Unassembled WGS sequence"/>
</dbReference>
<dbReference type="PANTHER" id="PTHR46401:SF2">
    <property type="entry name" value="GLYCOSYLTRANSFERASE WBBK-RELATED"/>
    <property type="match status" value="1"/>
</dbReference>
<dbReference type="GO" id="GO:0020037">
    <property type="term" value="F:heme binding"/>
    <property type="evidence" value="ECO:0007669"/>
    <property type="project" value="InterPro"/>
</dbReference>
<evidence type="ECO:0000259" key="3">
    <source>
        <dbReference type="Pfam" id="PF00534"/>
    </source>
</evidence>
<reference evidence="4" key="1">
    <citation type="submission" date="2022-07" db="EMBL/GenBank/DDBJ databases">
        <title>Genome analysis of Parmales, a sister group of diatoms, reveals the evolutionary specialization of diatoms from phago-mixotrophs to photoautotrophs.</title>
        <authorList>
            <person name="Ban H."/>
            <person name="Sato S."/>
            <person name="Yoshikawa S."/>
            <person name="Kazumasa Y."/>
            <person name="Nakamura Y."/>
            <person name="Ichinomiya M."/>
            <person name="Saitoh K."/>
            <person name="Sato N."/>
            <person name="Blanc-Mathieu R."/>
            <person name="Endo H."/>
            <person name="Kuwata A."/>
            <person name="Ogata H."/>
        </authorList>
    </citation>
    <scope>NUCLEOTIDE SEQUENCE</scope>
</reference>
<dbReference type="AlphaFoldDB" id="A0A9W7A4T7"/>
<dbReference type="SUPFAM" id="SSF48113">
    <property type="entry name" value="Heme-dependent peroxidases"/>
    <property type="match status" value="1"/>
</dbReference>
<dbReference type="Gene3D" id="1.10.420.10">
    <property type="entry name" value="Peroxidase, domain 2"/>
    <property type="match status" value="1"/>
</dbReference>
<dbReference type="Pfam" id="PF00534">
    <property type="entry name" value="Glycos_transf_1"/>
    <property type="match status" value="1"/>
</dbReference>
<sequence>VALALHRRKDVNVYLLKLPNFDPSWPSAPSVRLFSEDETLALNELIPQVTEGDKIEGIADLTIRVTIDFDEPKIDSKRMAVMITTEKGMLSNEVINGSTPLNGLSSNSVMIAPSEWAKMGLVNSGAEPSIVKVVSHGVDVKKYREIKGVERVRLRAAAKWDSSFVFLHVSSMTSNKNVGMMVRAIKRVRENFPNVKLVLKGNDKLYRSAEILKASVEGLSGLVESGVVEYHSEDMSNSAVAQMMQLSNCYLAPYKYEGFNLPVLEAMAVGLPVVVSGGGSTDDFVRDGIDGYSVETEVLRTEGVQKVNKKLKGWEMNSWEEAEFGVGWVEKAESIELGVNEDDLVDKMQRVIMEEAKFERGRKRRAEGVRERYSWDNVVEKIVEVGMGTLLVEEEWKLKKTHNGKKWTGPKQYEDKTRNLMMLPSDIALIKDPAFAEIVKIYAKDEEAFF</sequence>
<gene>
    <name evidence="4" type="ORF">TrRE_jg1668</name>
</gene>
<organism evidence="4 5">
    <name type="scientific">Triparma retinervis</name>
    <dbReference type="NCBI Taxonomy" id="2557542"/>
    <lineage>
        <taxon>Eukaryota</taxon>
        <taxon>Sar</taxon>
        <taxon>Stramenopiles</taxon>
        <taxon>Ochrophyta</taxon>
        <taxon>Bolidophyceae</taxon>
        <taxon>Parmales</taxon>
        <taxon>Triparmaceae</taxon>
        <taxon>Triparma</taxon>
    </lineage>
</organism>
<feature type="domain" description="Glycosyl transferase family 1" evidence="3">
    <location>
        <begin position="161"/>
        <end position="316"/>
    </location>
</feature>
<dbReference type="GO" id="GO:0016757">
    <property type="term" value="F:glycosyltransferase activity"/>
    <property type="evidence" value="ECO:0007669"/>
    <property type="project" value="TreeGrafter"/>
</dbReference>